<feature type="compositionally biased region" description="Low complexity" evidence="11">
    <location>
        <begin position="1369"/>
        <end position="1393"/>
    </location>
</feature>
<dbReference type="GO" id="GO:0005829">
    <property type="term" value="C:cytosol"/>
    <property type="evidence" value="ECO:0007669"/>
    <property type="project" value="UniProtKB-SubCell"/>
</dbReference>
<dbReference type="InterPro" id="IPR013651">
    <property type="entry name" value="ATP-grasp_RimK-type"/>
</dbReference>
<feature type="compositionally biased region" description="Polar residues" evidence="11">
    <location>
        <begin position="902"/>
        <end position="921"/>
    </location>
</feature>
<evidence type="ECO:0000256" key="2">
    <source>
        <dbReference type="ARBA" id="ARBA00022490"/>
    </source>
</evidence>
<dbReference type="PANTHER" id="PTHR12750:SF9">
    <property type="entry name" value="INOSITOL HEXAKISPHOSPHATE AND DIPHOSPHOINOSITOL-PENTAKISPHOSPHATE KINASE"/>
    <property type="match status" value="1"/>
</dbReference>
<keyword evidence="5 9" id="KW-0418">Kinase</keyword>
<evidence type="ECO:0000256" key="4">
    <source>
        <dbReference type="ARBA" id="ARBA00022741"/>
    </source>
</evidence>
<feature type="region of interest" description="Disordered" evidence="11">
    <location>
        <begin position="846"/>
        <end position="949"/>
    </location>
</feature>
<dbReference type="EC" id="2.7.4.24" evidence="9"/>
<evidence type="ECO:0000256" key="10">
    <source>
        <dbReference type="SAM" id="Coils"/>
    </source>
</evidence>
<dbReference type="GO" id="GO:0006020">
    <property type="term" value="P:inositol metabolic process"/>
    <property type="evidence" value="ECO:0007669"/>
    <property type="project" value="TreeGrafter"/>
</dbReference>
<dbReference type="InterPro" id="IPR000560">
    <property type="entry name" value="His_Pase_clade-2"/>
</dbReference>
<comment type="catalytic activity">
    <reaction evidence="7">
        <text>5-diphospho-1D-myo-inositol 1,2,3,4,6-pentakisphosphate + ATP + H(+) = 1,5-bis(diphospho)-1D-myo-inositol 2,3,4,6-tetrakisphosphate + ADP</text>
        <dbReference type="Rhea" id="RHEA:10276"/>
        <dbReference type="ChEBI" id="CHEBI:15378"/>
        <dbReference type="ChEBI" id="CHEBI:30616"/>
        <dbReference type="ChEBI" id="CHEBI:58628"/>
        <dbReference type="ChEBI" id="CHEBI:77983"/>
        <dbReference type="ChEBI" id="CHEBI:456216"/>
        <dbReference type="EC" id="2.7.4.24"/>
    </reaction>
    <physiologicalReaction direction="left-to-right" evidence="7">
        <dbReference type="Rhea" id="RHEA:10277"/>
    </physiologicalReaction>
</comment>
<keyword evidence="6 9" id="KW-0067">ATP-binding</keyword>
<organism evidence="14 15">
    <name type="scientific">Theileria orientalis</name>
    <dbReference type="NCBI Taxonomy" id="68886"/>
    <lineage>
        <taxon>Eukaryota</taxon>
        <taxon>Sar</taxon>
        <taxon>Alveolata</taxon>
        <taxon>Apicomplexa</taxon>
        <taxon>Aconoidasida</taxon>
        <taxon>Piroplasmida</taxon>
        <taxon>Theileriidae</taxon>
        <taxon>Theileria</taxon>
    </lineage>
</organism>
<feature type="region of interest" description="Disordered" evidence="11">
    <location>
        <begin position="552"/>
        <end position="580"/>
    </location>
</feature>
<evidence type="ECO:0000259" key="13">
    <source>
        <dbReference type="Pfam" id="PF18086"/>
    </source>
</evidence>
<dbReference type="Pfam" id="PF18086">
    <property type="entry name" value="PPIP5K2_N"/>
    <property type="match status" value="1"/>
</dbReference>
<dbReference type="EMBL" id="CP056069">
    <property type="protein sequence ID" value="UKK00525.2"/>
    <property type="molecule type" value="Genomic_DNA"/>
</dbReference>
<evidence type="ECO:0000313" key="14">
    <source>
        <dbReference type="EMBL" id="UKK00525.2"/>
    </source>
</evidence>
<keyword evidence="2 9" id="KW-0963">Cytoplasm</keyword>
<feature type="region of interest" description="Disordered" evidence="11">
    <location>
        <begin position="1340"/>
        <end position="1395"/>
    </location>
</feature>
<evidence type="ECO:0000256" key="3">
    <source>
        <dbReference type="ARBA" id="ARBA00022679"/>
    </source>
</evidence>
<dbReference type="InterPro" id="IPR037446">
    <property type="entry name" value="His_Pase_VIP1"/>
</dbReference>
<dbReference type="GO" id="GO:0000828">
    <property type="term" value="F:inositol hexakisphosphate kinase activity"/>
    <property type="evidence" value="ECO:0007669"/>
    <property type="project" value="TreeGrafter"/>
</dbReference>
<evidence type="ECO:0000256" key="9">
    <source>
        <dbReference type="RuleBase" id="RU365032"/>
    </source>
</evidence>
<feature type="region of interest" description="Disordered" evidence="11">
    <location>
        <begin position="1072"/>
        <end position="1096"/>
    </location>
</feature>
<dbReference type="SUPFAM" id="SSF53254">
    <property type="entry name" value="Phosphoglycerate mutase-like"/>
    <property type="match status" value="1"/>
</dbReference>
<dbReference type="Gene3D" id="3.40.50.11950">
    <property type="match status" value="1"/>
</dbReference>
<evidence type="ECO:0000256" key="6">
    <source>
        <dbReference type="ARBA" id="ARBA00022840"/>
    </source>
</evidence>
<comment type="catalytic activity">
    <reaction evidence="8">
        <text>1D-myo-inositol hexakisphosphate + ATP = 1-diphospho-1D-myo-inositol 2,3,4,5,6-pentakisphosphate + ADP</text>
        <dbReference type="Rhea" id="RHEA:37459"/>
        <dbReference type="ChEBI" id="CHEBI:30616"/>
        <dbReference type="ChEBI" id="CHEBI:58130"/>
        <dbReference type="ChEBI" id="CHEBI:74946"/>
        <dbReference type="ChEBI" id="CHEBI:456216"/>
        <dbReference type="EC" id="2.7.4.24"/>
    </reaction>
    <physiologicalReaction direction="left-to-right" evidence="8">
        <dbReference type="Rhea" id="RHEA:37460"/>
    </physiologicalReaction>
</comment>
<evidence type="ECO:0000259" key="12">
    <source>
        <dbReference type="Pfam" id="PF08443"/>
    </source>
</evidence>
<feature type="compositionally biased region" description="Basic and acidic residues" evidence="11">
    <location>
        <begin position="1257"/>
        <end position="1266"/>
    </location>
</feature>
<evidence type="ECO:0000256" key="5">
    <source>
        <dbReference type="ARBA" id="ARBA00022777"/>
    </source>
</evidence>
<dbReference type="GO" id="GO:0005524">
    <property type="term" value="F:ATP binding"/>
    <property type="evidence" value="ECO:0007669"/>
    <property type="project" value="UniProtKB-KW"/>
</dbReference>
<feature type="coiled-coil region" evidence="10">
    <location>
        <begin position="443"/>
        <end position="470"/>
    </location>
</feature>
<comment type="subcellular location">
    <subcellularLocation>
        <location evidence="9">Cytoplasm</location>
        <location evidence="9">Cytosol</location>
    </subcellularLocation>
</comment>
<feature type="compositionally biased region" description="Low complexity" evidence="11">
    <location>
        <begin position="1269"/>
        <end position="1295"/>
    </location>
</feature>
<dbReference type="Proteomes" id="UP000244811">
    <property type="component" value="Chromosome 1"/>
</dbReference>
<evidence type="ECO:0000313" key="15">
    <source>
        <dbReference type="Proteomes" id="UP000244811"/>
    </source>
</evidence>
<dbReference type="InterPro" id="IPR029033">
    <property type="entry name" value="His_PPase_superfam"/>
</dbReference>
<dbReference type="Pfam" id="PF00328">
    <property type="entry name" value="His_Phos_2"/>
    <property type="match status" value="1"/>
</dbReference>
<gene>
    <name evidence="14" type="ORF">MACK_000599</name>
</gene>
<dbReference type="SUPFAM" id="SSF56059">
    <property type="entry name" value="Glutathione synthetase ATP-binding domain-like"/>
    <property type="match status" value="1"/>
</dbReference>
<dbReference type="GO" id="GO:0033857">
    <property type="term" value="F:5-diphosphoinositol pentakisphosphate 1-kinase activity"/>
    <property type="evidence" value="ECO:0007669"/>
    <property type="project" value="TreeGrafter"/>
</dbReference>
<evidence type="ECO:0000256" key="8">
    <source>
        <dbReference type="ARBA" id="ARBA00034629"/>
    </source>
</evidence>
<name>A0A976QUH2_THEOR</name>
<feature type="domain" description="VIP1 N-terminal" evidence="13">
    <location>
        <begin position="4"/>
        <end position="90"/>
    </location>
</feature>
<evidence type="ECO:0000256" key="7">
    <source>
        <dbReference type="ARBA" id="ARBA00033696"/>
    </source>
</evidence>
<dbReference type="InterPro" id="IPR040557">
    <property type="entry name" value="VIP1_N"/>
</dbReference>
<comment type="similarity">
    <text evidence="1 9">Belongs to the histidine acid phosphatase family. VIP1 subfamily.</text>
</comment>
<keyword evidence="3 9" id="KW-0808">Transferase</keyword>
<dbReference type="Gene3D" id="3.30.470.20">
    <property type="entry name" value="ATP-grasp fold, B domain"/>
    <property type="match status" value="1"/>
</dbReference>
<dbReference type="GO" id="GO:0032958">
    <property type="term" value="P:inositol phosphate biosynthetic process"/>
    <property type="evidence" value="ECO:0007669"/>
    <property type="project" value="TreeGrafter"/>
</dbReference>
<keyword evidence="4 9" id="KW-0547">Nucleotide-binding</keyword>
<accession>A0A976QUH2</accession>
<feature type="region of interest" description="Disordered" evidence="11">
    <location>
        <begin position="1255"/>
        <end position="1321"/>
    </location>
</feature>
<reference evidence="14" key="1">
    <citation type="submission" date="2022-07" db="EMBL/GenBank/DDBJ databases">
        <title>Evaluation of T. orientalis genome assembly methods using nanopore sequencing and analysis of variation between genomes.</title>
        <authorList>
            <person name="Yam J."/>
            <person name="Micallef M.L."/>
            <person name="Liu M."/>
            <person name="Djordjevic S.P."/>
            <person name="Bogema D.R."/>
            <person name="Jenkins C."/>
        </authorList>
    </citation>
    <scope>NUCLEOTIDE SEQUENCE</scope>
    <source>
        <strain evidence="14">Goon Nure</strain>
    </source>
</reference>
<keyword evidence="10" id="KW-0175">Coiled coil</keyword>
<protein>
    <recommendedName>
        <fullName evidence="9">Inositol hexakisphosphate and diphosphoinositol-pentakisphosphate kinase</fullName>
        <ecNumber evidence="9">2.7.4.24</ecNumber>
    </recommendedName>
</protein>
<proteinExistence type="inferred from homology"/>
<dbReference type="FunFam" id="3.30.470.20:FF:000050">
    <property type="entry name" value="Acid phosphatase, putative"/>
    <property type="match status" value="1"/>
</dbReference>
<dbReference type="Pfam" id="PF08443">
    <property type="entry name" value="RimK"/>
    <property type="match status" value="1"/>
</dbReference>
<comment type="function">
    <text evidence="9">Bifunctional inositol kinase that acts in concert with the IP6K kinases to synthesize the diphosphate group-containing inositol pyrophosphates diphosphoinositol pentakisphosphate, PP-InsP5, and bis-diphosphoinositol tetrakisphosphate, (PP)2-InsP4. PP-InsP5 and (PP)2-InsP4, also respectively called InsP7 and InsP8, may regulate a variety of cellular processes, including apoptosis, vesicle trafficking, cytoskeletal dynamics, and exocytosis. Phosphorylates inositol hexakisphosphate (InsP6).</text>
</comment>
<feature type="compositionally biased region" description="Polar residues" evidence="11">
    <location>
        <begin position="1340"/>
        <end position="1368"/>
    </location>
</feature>
<dbReference type="PANTHER" id="PTHR12750">
    <property type="entry name" value="DIPHOSPHOINOSITOL PENTAKISPHOSPHATE KINASE"/>
    <property type="match status" value="1"/>
</dbReference>
<feature type="domain" description="ATP-grasp fold RimK-type" evidence="12">
    <location>
        <begin position="204"/>
        <end position="302"/>
    </location>
</feature>
<evidence type="ECO:0000256" key="1">
    <source>
        <dbReference type="ARBA" id="ARBA00005609"/>
    </source>
</evidence>
<sequence length="1804" mass="201435">MKFTLGVCAMESKVESSPMKSILKHLEDSGDFIIIIFPEQMILNEPITKWPVVECLISFYSVKFPQEKAIEYVKLVKPIILNDLEKQRILRSRVDVYRELQACRIPHPNYLLVDHEMVKKGLHTFEEHYDYIVYNNVRLNKPFIEKPIDSDDHNNWIYYPSNAGGGCKKLFRKVHDRSSKYCPEIHNVRRNGTYIYEEFMLTYGTDIKVYAVGSMFAHAEARKSPTLDGKVNRYSDGKEYRYPVILTSEEKTIAYRIVDHFRQTVCGFDILRTFDGPYVCDVNGWSFVKRNKKYHIDCSQIIRAIFLLKLQSKYNILIDGVLQNKPAGYKPLGTGLGEGLSYSVMDSTAYEKLNAAEASDGVVDELGNKAVGKMQGRLRDSDKSIKNKSHEELCSVIVVMRHADRKPKNKLKFFTQQKEILNYFKGNESEVKLKSTDELIKLNQLNDQIIEELEERLAQMNGRTTSIESNADVGDYGRFGERGVNRAATSCVAAINRANNNAEGLNELLVELNYHKEFQRILRKGYEFSGINRKVQLKAVYKPKSVIGMGKSGIEHSSESGTGDGTIFSTTKTGGNSGKDTPVRQIEKVLVVAKWGGDLTDVGKSQAEDLGRRLRQTLYPADSSALIRLHSTYRHDFKIFSSDEGRCQITGAAFTKGILDLEGELTPILVAMTIRNKKAYQLLNETVVVEERSKCRYKLDELITHHGTPEYDEILQELSENERYYYSKALEDADFSQDDLVNLSNLIRYYINTIHKEEMMWNSLYSVDDYAFHIVNKLNTLQTRWTQLLLKFHRPPFGGLNRTKSGGFYKSHRGISKINSSLLERIYGDISGIELDSLYGDNTLDPSCARKTVNNSTDDRRVSRGYGVSRGLVSRHDTDTDNRGVTGESGTTKTERKANGTIGRTDSSTTRDGNPSNGVTNNREDTHVQSGSNYSSGINGDNNEHGVVSNNTRVMMIPVSKRSVVFRDEEVHSSDYCPEERYDYTKLSDIVDNIRYDLIHLHHLLGQALEIAFEIYRIVERLSSVISPCEYGVTPKEKLQIGAKIAWNLLKKIQHDVSHQRVRMSPYTDQENLLTSSNTAGGNESNSGLSQHNINADNTSVIRRAARESRVTRDSSVGDDSTKVASSKPIEYCSNAISGTTHVASTSRHKVTDGDGQYESSTLDTRNLNLSSSLEHLEYDIDFMVNNDTSASSIAVNSLASSGTYLDSSKIFDTGKCFIGGVRPTEMYLFNSSTRTEILWSNIRITKAVCETNGCKSEGEKTDRSSYEGSVVGTDGTDSVSSVGTDDGSTSGVDGAISTKGKSDTRVKSKAFSSNKSDSGKDESVILNTYSLWLHVSPSNSMENITDTSVNDSKTTEMDNSTVSGSDCASTNNTGSSNSGTNKTATTNDTNKAVPVITGPSRAAAYNILTATGTIRGKNDQVGNMGSVNLTDLNQGWGWDEKIFDELVRLGTNDDLGIRSQQRVVRSRYYVTSASHMFSVFNFFKYAHLLDDSFDTNLKHIESINDLHYLSHIVLRVWRSRSSEGFFNRLEILVSSGAKDGFGQNLSLLEQSAKNQKKKYKRHIQRYKLRTLQTSNCSYCPITLSRSGSIRDVDSESTGASNVQAFNTTDKIGNTNDVTSIATATVTDNKDHKTSETNRDSDIETKTSNLTISRSGSDIVDKYNLMISNPGNKKFKCFKCFLEQYKLSEASAVSSPIKVSAEKLMPRIDQGSVNSAFNLNTPRTNVSGSSVLDNYADALSCTSNIDTAGSCVSGMDNRGEDGMSNKTVPPYCELNNLVLMNRNFGLDRLNNLIQKTYEEIISKG</sequence>
<dbReference type="CDD" id="cd07061">
    <property type="entry name" value="HP_HAP_like"/>
    <property type="match status" value="1"/>
</dbReference>
<feature type="compositionally biased region" description="Polar residues" evidence="11">
    <location>
        <begin position="928"/>
        <end position="941"/>
    </location>
</feature>
<dbReference type="Gene3D" id="3.40.50.1240">
    <property type="entry name" value="Phosphoglycerate mutase-like"/>
    <property type="match status" value="1"/>
</dbReference>
<evidence type="ECO:0000256" key="11">
    <source>
        <dbReference type="SAM" id="MobiDB-lite"/>
    </source>
</evidence>